<dbReference type="Proteomes" id="UP000800093">
    <property type="component" value="Unassembled WGS sequence"/>
</dbReference>
<proteinExistence type="predicted"/>
<feature type="compositionally biased region" description="Basic and acidic residues" evidence="1">
    <location>
        <begin position="618"/>
        <end position="637"/>
    </location>
</feature>
<sequence length="653" mass="73429">MPCLSSLPNELLSLVASHLDHPKDVLHLSMSSRRLYEFTKLDGWKALLKGRFGLTGLDPDARNAVHGLTTLYRNWDRKAFIARFTEPPPRTRSLQTWETKRWRGPQGQTMGYQSHIDSYEEILGGWADRREVLVWSAGTHVVMRVKETGSKAREILGNYQHFDMNENDSRRLPPFDNHRNVMSWYTYKIPESWEGRDDITTLKLLQPHQKNGAYDSFAYGSASGHLSIVSVDPKQQELREQSYSTGRQSVNSLSISPCANPLISAALSDNILALFSMDLVEQSEKPIDALSLISPIARGGRNGRLWSNNFISNDKVAIGLGPSYEPIQVFEITPTGFSSDPLRKFGFDAKLDVPMKNSTSVYPILPVSTGPEGYSESGNVFLSGGYDGIIRLHDMRSPHGFETMFLDVTNASSIYSLATQGLERVVAGTSTFSMLKVFDLRFAGSHAYHSAPLPPRSKVRRLSKGLDDVQHSSPISGGWNLFLSPRNQVRHNNMRSPYSRPPRTDYSPIYSLSIPSSTSPSLYAGLEGTVVNLDFVSILDKYPDPLFNQTIERFPDSGEVHLEQSYNPNSDVLNLGMYEQGDDKMLGMHLMVQDSIGMGVVENAQARDSARFMGLDERWKDPSDESNRWIRGQDPRSRRGALHRGRRRGRERH</sequence>
<dbReference type="Gene3D" id="2.130.10.10">
    <property type="entry name" value="YVTN repeat-like/Quinoprotein amine dehydrogenase"/>
    <property type="match status" value="1"/>
</dbReference>
<comment type="caution">
    <text evidence="2">The sequence shown here is derived from an EMBL/GenBank/DDBJ whole genome shotgun (WGS) entry which is preliminary data.</text>
</comment>
<dbReference type="CDD" id="cd09917">
    <property type="entry name" value="F-box_SF"/>
    <property type="match status" value="1"/>
</dbReference>
<feature type="region of interest" description="Disordered" evidence="1">
    <location>
        <begin position="618"/>
        <end position="653"/>
    </location>
</feature>
<dbReference type="InterPro" id="IPR036322">
    <property type="entry name" value="WD40_repeat_dom_sf"/>
</dbReference>
<accession>A0A9P4JWZ9</accession>
<keyword evidence="3" id="KW-1185">Reference proteome</keyword>
<feature type="compositionally biased region" description="Basic residues" evidence="1">
    <location>
        <begin position="638"/>
        <end position="653"/>
    </location>
</feature>
<name>A0A9P4JWZ9_9PLEO</name>
<dbReference type="OrthoDB" id="1259151at2759"/>
<evidence type="ECO:0008006" key="4">
    <source>
        <dbReference type="Google" id="ProtNLM"/>
    </source>
</evidence>
<organism evidence="2 3">
    <name type="scientific">Lojkania enalia</name>
    <dbReference type="NCBI Taxonomy" id="147567"/>
    <lineage>
        <taxon>Eukaryota</taxon>
        <taxon>Fungi</taxon>
        <taxon>Dikarya</taxon>
        <taxon>Ascomycota</taxon>
        <taxon>Pezizomycotina</taxon>
        <taxon>Dothideomycetes</taxon>
        <taxon>Pleosporomycetidae</taxon>
        <taxon>Pleosporales</taxon>
        <taxon>Pleosporales incertae sedis</taxon>
        <taxon>Lojkania</taxon>
    </lineage>
</organism>
<evidence type="ECO:0000313" key="3">
    <source>
        <dbReference type="Proteomes" id="UP000800093"/>
    </source>
</evidence>
<gene>
    <name evidence="2" type="ORF">CC78DRAFT_622046</name>
</gene>
<dbReference type="SUPFAM" id="SSF50978">
    <property type="entry name" value="WD40 repeat-like"/>
    <property type="match status" value="1"/>
</dbReference>
<evidence type="ECO:0000256" key="1">
    <source>
        <dbReference type="SAM" id="MobiDB-lite"/>
    </source>
</evidence>
<protein>
    <recommendedName>
        <fullName evidence="4">F-box domain-containing protein</fullName>
    </recommendedName>
</protein>
<dbReference type="AlphaFoldDB" id="A0A9P4JWZ9"/>
<dbReference type="InterPro" id="IPR036047">
    <property type="entry name" value="F-box-like_dom_sf"/>
</dbReference>
<dbReference type="InterPro" id="IPR015943">
    <property type="entry name" value="WD40/YVTN_repeat-like_dom_sf"/>
</dbReference>
<evidence type="ECO:0000313" key="2">
    <source>
        <dbReference type="EMBL" id="KAF2258158.1"/>
    </source>
</evidence>
<reference evidence="3" key="1">
    <citation type="journal article" date="2020" name="Stud. Mycol.">
        <title>101 Dothideomycetes genomes: A test case for predicting lifestyles and emergence of pathogens.</title>
        <authorList>
            <person name="Haridas S."/>
            <person name="Albert R."/>
            <person name="Binder M."/>
            <person name="Bloem J."/>
            <person name="LaButti K."/>
            <person name="Salamov A."/>
            <person name="Andreopoulos B."/>
            <person name="Baker S."/>
            <person name="Barry K."/>
            <person name="Bills G."/>
            <person name="Bluhm B."/>
            <person name="Cannon C."/>
            <person name="Castanera R."/>
            <person name="Culley D."/>
            <person name="Daum C."/>
            <person name="Ezra D."/>
            <person name="Gonzalez J."/>
            <person name="Henrissat B."/>
            <person name="Kuo A."/>
            <person name="Liang C."/>
            <person name="Lipzen A."/>
            <person name="Lutzoni F."/>
            <person name="Magnuson J."/>
            <person name="Mondo S."/>
            <person name="Nolan M."/>
            <person name="Ohm R."/>
            <person name="Pangilinan J."/>
            <person name="Park H.-J."/>
            <person name="Ramirez L."/>
            <person name="Alfaro M."/>
            <person name="Sun H."/>
            <person name="Tritt A."/>
            <person name="Yoshinaga Y."/>
            <person name="Zwiers L.-H."/>
            <person name="Turgeon B."/>
            <person name="Goodwin S."/>
            <person name="Spatafora J."/>
            <person name="Crous P."/>
            <person name="Grigoriev I."/>
        </authorList>
    </citation>
    <scope>NUCLEOTIDE SEQUENCE [LARGE SCALE GENOMIC DNA]</scope>
    <source>
        <strain evidence="3">CBS 304.66</strain>
    </source>
</reference>
<dbReference type="SUPFAM" id="SSF81383">
    <property type="entry name" value="F-box domain"/>
    <property type="match status" value="1"/>
</dbReference>
<dbReference type="EMBL" id="ML986778">
    <property type="protein sequence ID" value="KAF2258158.1"/>
    <property type="molecule type" value="Genomic_DNA"/>
</dbReference>